<comment type="caution">
    <text evidence="3">The sequence shown here is derived from an EMBL/GenBank/DDBJ whole genome shotgun (WGS) entry which is preliminary data.</text>
</comment>
<dbReference type="RefSeq" id="WP_116284778.1">
    <property type="nucleotide sequence ID" value="NZ_NBXA01000053.1"/>
</dbReference>
<organism evidence="3 4">
    <name type="scientific">Subtercola boreus</name>
    <dbReference type="NCBI Taxonomy" id="120213"/>
    <lineage>
        <taxon>Bacteria</taxon>
        <taxon>Bacillati</taxon>
        <taxon>Actinomycetota</taxon>
        <taxon>Actinomycetes</taxon>
        <taxon>Micrococcales</taxon>
        <taxon>Microbacteriaceae</taxon>
        <taxon>Subtercola</taxon>
    </lineage>
</organism>
<keyword evidence="1" id="KW-0315">Glutamine amidotransferase</keyword>
<dbReference type="AlphaFoldDB" id="A0A3E0VA37"/>
<dbReference type="SUPFAM" id="SSF56235">
    <property type="entry name" value="N-terminal nucleophile aminohydrolases (Ntn hydrolases)"/>
    <property type="match status" value="1"/>
</dbReference>
<name>A0A3E0VA37_9MICO</name>
<evidence type="ECO:0000256" key="1">
    <source>
        <dbReference type="ARBA" id="ARBA00022962"/>
    </source>
</evidence>
<dbReference type="InterPro" id="IPR029055">
    <property type="entry name" value="Ntn_hydrolases_N"/>
</dbReference>
<evidence type="ECO:0000313" key="4">
    <source>
        <dbReference type="Proteomes" id="UP000256709"/>
    </source>
</evidence>
<dbReference type="EMBL" id="NBXA01000053">
    <property type="protein sequence ID" value="RFA06692.1"/>
    <property type="molecule type" value="Genomic_DNA"/>
</dbReference>
<accession>A0A3E0VA37</accession>
<dbReference type="Gene3D" id="3.60.20.10">
    <property type="entry name" value="Glutamine Phosphoribosylpyrophosphate, subunit 1, domain 1"/>
    <property type="match status" value="1"/>
</dbReference>
<dbReference type="PANTHER" id="PTHR42824:SF1">
    <property type="entry name" value="GLUTAMINE AMIDOTRANSFERASE YAFJ-RELATED"/>
    <property type="match status" value="1"/>
</dbReference>
<dbReference type="PROSITE" id="PS51278">
    <property type="entry name" value="GATASE_TYPE_2"/>
    <property type="match status" value="1"/>
</dbReference>
<dbReference type="Pfam" id="PF13230">
    <property type="entry name" value="GATase_4"/>
    <property type="match status" value="1"/>
</dbReference>
<dbReference type="CDD" id="cd01908">
    <property type="entry name" value="YafJ"/>
    <property type="match status" value="1"/>
</dbReference>
<evidence type="ECO:0000313" key="3">
    <source>
        <dbReference type="EMBL" id="RFA06692.1"/>
    </source>
</evidence>
<dbReference type="InterPro" id="IPR017932">
    <property type="entry name" value="GATase_2_dom"/>
</dbReference>
<dbReference type="PANTHER" id="PTHR42824">
    <property type="entry name" value="GLUTAMINE AMIDOTRANSFERASE"/>
    <property type="match status" value="1"/>
</dbReference>
<evidence type="ECO:0000259" key="2">
    <source>
        <dbReference type="PROSITE" id="PS51278"/>
    </source>
</evidence>
<dbReference type="OrthoDB" id="9804310at2"/>
<sequence length="277" mass="30069">MCRLFGLHTGRMVATAEFWLVEAADSLIAQSTTNTDGFGIGTFGEDGSPNVQKRPLPAWDTPSFTKEAHRLRGTTFVAHVRHSTKGGKTMANTHPFLQHDRLFAHNGDIGGMSELDAQLVSRGGSGLVMGETDSERIFALITAETRQHGGNVRDGIVAAVSWLDDNVPITSLNFVLTTPTDLWALRYPATDSLYLLERPAGGVGPELRKFTARGSHLHAKSDELLDYPSVVIASERMDDETNWQPIESGDLVHVDTTLTVRTESVLAGSASSWKPTA</sequence>
<proteinExistence type="predicted"/>
<dbReference type="Proteomes" id="UP000256709">
    <property type="component" value="Unassembled WGS sequence"/>
</dbReference>
<gene>
    <name evidence="3" type="ORF">B7R21_18700</name>
</gene>
<dbReference type="InterPro" id="IPR026869">
    <property type="entry name" value="EgtC-like"/>
</dbReference>
<protein>
    <recommendedName>
        <fullName evidence="2">Glutamine amidotransferase type-2 domain-containing protein</fullName>
    </recommendedName>
</protein>
<feature type="domain" description="Glutamine amidotransferase type-2" evidence="2">
    <location>
        <begin position="2"/>
        <end position="257"/>
    </location>
</feature>
<reference evidence="3 4" key="1">
    <citation type="submission" date="2017-04" db="EMBL/GenBank/DDBJ databases">
        <title>Comparative genome analysis of Subtercola boreus.</title>
        <authorList>
            <person name="Cho Y.-J."/>
            <person name="Cho A."/>
            <person name="Kim O.-S."/>
            <person name="Lee J.-I."/>
        </authorList>
    </citation>
    <scope>NUCLEOTIDE SEQUENCE [LARGE SCALE GENOMIC DNA]</scope>
    <source>
        <strain evidence="3 4">P27444</strain>
    </source>
</reference>